<feature type="signal peptide" evidence="8">
    <location>
        <begin position="1"/>
        <end position="19"/>
    </location>
</feature>
<dbReference type="GO" id="GO:0004519">
    <property type="term" value="F:endonuclease activity"/>
    <property type="evidence" value="ECO:0007669"/>
    <property type="project" value="UniProtKB-KW"/>
</dbReference>
<dbReference type="OMA" id="GYRLANW"/>
<evidence type="ECO:0000256" key="3">
    <source>
        <dbReference type="ARBA" id="ARBA00022723"/>
    </source>
</evidence>
<keyword evidence="2" id="KW-0540">Nuclease</keyword>
<dbReference type="Pfam" id="PF02265">
    <property type="entry name" value="S1-P1_nuclease"/>
    <property type="match status" value="1"/>
</dbReference>
<dbReference type="GO" id="GO:0016788">
    <property type="term" value="F:hydrolase activity, acting on ester bonds"/>
    <property type="evidence" value="ECO:0007669"/>
    <property type="project" value="InterPro"/>
</dbReference>
<name>S8ACW8_DACHA</name>
<dbReference type="InterPro" id="IPR008947">
    <property type="entry name" value="PLipase_C/P1_nuclease_dom_sf"/>
</dbReference>
<keyword evidence="5" id="KW-0378">Hydrolase</keyword>
<keyword evidence="7" id="KW-0325">Glycoprotein</keyword>
<reference evidence="10" key="2">
    <citation type="submission" date="2013-04" db="EMBL/GenBank/DDBJ databases">
        <title>Genomic mechanisms accounting for the adaptation to parasitism in nematode-trapping fungi.</title>
        <authorList>
            <person name="Ahren D.G."/>
        </authorList>
    </citation>
    <scope>NUCLEOTIDE SEQUENCE [LARGE SCALE GENOMIC DNA]</scope>
    <source>
        <strain evidence="10">CBS 200.50</strain>
    </source>
</reference>
<evidence type="ECO:0000256" key="8">
    <source>
        <dbReference type="SAM" id="SignalP"/>
    </source>
</evidence>
<dbReference type="PANTHER" id="PTHR33146:SF26">
    <property type="entry name" value="ENDONUCLEASE 4"/>
    <property type="match status" value="1"/>
</dbReference>
<dbReference type="EMBL" id="AQGS01000514">
    <property type="protein sequence ID" value="EPS38936.1"/>
    <property type="molecule type" value="Genomic_DNA"/>
</dbReference>
<evidence type="ECO:0000313" key="9">
    <source>
        <dbReference type="EMBL" id="EPS38936.1"/>
    </source>
</evidence>
<evidence type="ECO:0008006" key="11">
    <source>
        <dbReference type="Google" id="ProtNLM"/>
    </source>
</evidence>
<dbReference type="STRING" id="1284197.S8ACW8"/>
<dbReference type="GO" id="GO:0006308">
    <property type="term" value="P:DNA catabolic process"/>
    <property type="evidence" value="ECO:0007669"/>
    <property type="project" value="InterPro"/>
</dbReference>
<keyword evidence="3" id="KW-0479">Metal-binding</keyword>
<dbReference type="PANTHER" id="PTHR33146">
    <property type="entry name" value="ENDONUCLEASE 4"/>
    <property type="match status" value="1"/>
</dbReference>
<organism evidence="9 10">
    <name type="scientific">Dactylellina haptotyla (strain CBS 200.50)</name>
    <name type="common">Nematode-trapping fungus</name>
    <name type="synonym">Monacrosporium haptotylum</name>
    <dbReference type="NCBI Taxonomy" id="1284197"/>
    <lineage>
        <taxon>Eukaryota</taxon>
        <taxon>Fungi</taxon>
        <taxon>Dikarya</taxon>
        <taxon>Ascomycota</taxon>
        <taxon>Pezizomycotina</taxon>
        <taxon>Orbiliomycetes</taxon>
        <taxon>Orbiliales</taxon>
        <taxon>Orbiliaceae</taxon>
        <taxon>Dactylellina</taxon>
    </lineage>
</organism>
<dbReference type="AlphaFoldDB" id="S8ACW8"/>
<evidence type="ECO:0000256" key="4">
    <source>
        <dbReference type="ARBA" id="ARBA00022759"/>
    </source>
</evidence>
<dbReference type="SUPFAM" id="SSF48537">
    <property type="entry name" value="Phospholipase C/P1 nuclease"/>
    <property type="match status" value="1"/>
</dbReference>
<dbReference type="HOGENOM" id="CLU_044365_0_0_1"/>
<evidence type="ECO:0000256" key="1">
    <source>
        <dbReference type="ARBA" id="ARBA00009547"/>
    </source>
</evidence>
<keyword evidence="6" id="KW-1015">Disulfide bond</keyword>
<accession>S8ACW8</accession>
<comment type="similarity">
    <text evidence="1">Belongs to the nuclease type I family.</text>
</comment>
<evidence type="ECO:0000313" key="10">
    <source>
        <dbReference type="Proteomes" id="UP000015100"/>
    </source>
</evidence>
<dbReference type="eggNOG" id="ENOG502QRXU">
    <property type="taxonomic scope" value="Eukaryota"/>
</dbReference>
<keyword evidence="4" id="KW-0255">Endonuclease</keyword>
<dbReference type="Proteomes" id="UP000015100">
    <property type="component" value="Unassembled WGS sequence"/>
</dbReference>
<reference evidence="9 10" key="1">
    <citation type="journal article" date="2013" name="PLoS Genet.">
        <title>Genomic mechanisms accounting for the adaptation to parasitism in nematode-trapping fungi.</title>
        <authorList>
            <person name="Meerupati T."/>
            <person name="Andersson K.M."/>
            <person name="Friman E."/>
            <person name="Kumar D."/>
            <person name="Tunlid A."/>
            <person name="Ahren D."/>
        </authorList>
    </citation>
    <scope>NUCLEOTIDE SEQUENCE [LARGE SCALE GENOMIC DNA]</scope>
    <source>
        <strain evidence="9 10">CBS 200.50</strain>
    </source>
</reference>
<comment type="caution">
    <text evidence="9">The sequence shown here is derived from an EMBL/GenBank/DDBJ whole genome shotgun (WGS) entry which is preliminary data.</text>
</comment>
<sequence length="291" mass="31155">MKTAVLALSASLFAQGAYSWGAMGHATVGYIAQNYLDGAGKIFTSHLLGGASLASVASWADSYRYTDAGKFSASLHYIDAHDEVPHKCSVKLDRDCGEEGCIVTAIANYTDRALNDNLTLSERTDAVKFIIHFLGDITQPLHTENLDVGGNEISVFWGNGTAKTNLHAAWDRSIPETLAGGSDDATAAKFAKGIIADLDTGIYKDLKEDWTSCGSIKRGTGCPKAWAQDANKLVCSDVLPDGPDAVEGKDLSGDYYTKAAPIARQQLAKGGYRLGLWLNKIAKAEQLKCRD</sequence>
<dbReference type="Gene3D" id="1.10.575.10">
    <property type="entry name" value="P1 Nuclease"/>
    <property type="match status" value="1"/>
</dbReference>
<dbReference type="OrthoDB" id="441446at2759"/>
<feature type="chain" id="PRO_5004560394" description="Nuclease S1" evidence="8">
    <location>
        <begin position="20"/>
        <end position="291"/>
    </location>
</feature>
<dbReference type="InterPro" id="IPR003154">
    <property type="entry name" value="S1/P1nuclease"/>
</dbReference>
<proteinExistence type="inferred from homology"/>
<dbReference type="GO" id="GO:0003676">
    <property type="term" value="F:nucleic acid binding"/>
    <property type="evidence" value="ECO:0007669"/>
    <property type="project" value="InterPro"/>
</dbReference>
<protein>
    <recommendedName>
        <fullName evidence="11">Nuclease S1</fullName>
    </recommendedName>
</protein>
<evidence type="ECO:0000256" key="6">
    <source>
        <dbReference type="ARBA" id="ARBA00023157"/>
    </source>
</evidence>
<keyword evidence="10" id="KW-1185">Reference proteome</keyword>
<evidence type="ECO:0000256" key="5">
    <source>
        <dbReference type="ARBA" id="ARBA00022801"/>
    </source>
</evidence>
<dbReference type="CDD" id="cd11010">
    <property type="entry name" value="S1-P1_nuclease"/>
    <property type="match status" value="1"/>
</dbReference>
<evidence type="ECO:0000256" key="2">
    <source>
        <dbReference type="ARBA" id="ARBA00022722"/>
    </source>
</evidence>
<evidence type="ECO:0000256" key="7">
    <source>
        <dbReference type="ARBA" id="ARBA00023180"/>
    </source>
</evidence>
<keyword evidence="8" id="KW-0732">Signal</keyword>
<gene>
    <name evidence="9" type="ORF">H072_7307</name>
</gene>
<dbReference type="GO" id="GO:0046872">
    <property type="term" value="F:metal ion binding"/>
    <property type="evidence" value="ECO:0007669"/>
    <property type="project" value="UniProtKB-KW"/>
</dbReference>